<evidence type="ECO:0000256" key="1">
    <source>
        <dbReference type="ARBA" id="ARBA00022723"/>
    </source>
</evidence>
<dbReference type="EMBL" id="SDMP01000013">
    <property type="protein sequence ID" value="RYR17173.1"/>
    <property type="molecule type" value="Genomic_DNA"/>
</dbReference>
<keyword evidence="7" id="KW-1185">Reference proteome</keyword>
<dbReference type="PRINTS" id="PR00450">
    <property type="entry name" value="RECOVERIN"/>
</dbReference>
<reference evidence="5 7" key="1">
    <citation type="submission" date="2019-01" db="EMBL/GenBank/DDBJ databases">
        <title>Sequencing of cultivated peanut Arachis hypogaea provides insights into genome evolution and oil improvement.</title>
        <authorList>
            <person name="Chen X."/>
        </authorList>
    </citation>
    <scope>NUCLEOTIDE SEQUENCE [LARGE SCALE GENOMIC DNA]</scope>
    <source>
        <strain evidence="7">cv. Fuhuasheng</strain>
        <strain evidence="5">GDAAS-fuhuasheng2018</strain>
        <tissue evidence="5">Leaves</tissue>
    </source>
</reference>
<comment type="caution">
    <text evidence="5">The sequence shown here is derived from an EMBL/GenBank/DDBJ whole genome shotgun (WGS) entry which is preliminary data.</text>
</comment>
<evidence type="ECO:0000313" key="5">
    <source>
        <dbReference type="EMBL" id="RYR17173.1"/>
    </source>
</evidence>
<name>A0A444ZSJ9_ARAHY</name>
<dbReference type="STRING" id="3818.A0A444ZSJ9"/>
<dbReference type="InterPro" id="IPR002048">
    <property type="entry name" value="EF_hand_dom"/>
</dbReference>
<feature type="domain" description="EF-hand" evidence="4">
    <location>
        <begin position="42"/>
        <end position="76"/>
    </location>
</feature>
<keyword evidence="1" id="KW-0479">Metal-binding</keyword>
<evidence type="ECO:0000256" key="2">
    <source>
        <dbReference type="ARBA" id="ARBA00022737"/>
    </source>
</evidence>
<keyword evidence="3" id="KW-0106">Calcium</keyword>
<dbReference type="Pfam" id="PF13499">
    <property type="entry name" value="EF-hand_7"/>
    <property type="match status" value="1"/>
</dbReference>
<dbReference type="Proteomes" id="UP000289738">
    <property type="component" value="Chromosome A03"/>
</dbReference>
<dbReference type="PANTHER" id="PTHR10891">
    <property type="entry name" value="EF-HAND CALCIUM-BINDING DOMAIN CONTAINING PROTEIN"/>
    <property type="match status" value="1"/>
</dbReference>
<dbReference type="SUPFAM" id="SSF47473">
    <property type="entry name" value="EF-hand"/>
    <property type="match status" value="1"/>
</dbReference>
<dbReference type="Gene3D" id="1.10.238.10">
    <property type="entry name" value="EF-hand"/>
    <property type="match status" value="1"/>
</dbReference>
<dbReference type="PROSITE" id="PS50222">
    <property type="entry name" value="EF_HAND_2"/>
    <property type="match status" value="2"/>
</dbReference>
<dbReference type="Proteomes" id="UP000289738">
    <property type="component" value="Chromosome B03"/>
</dbReference>
<evidence type="ECO:0000313" key="6">
    <source>
        <dbReference type="EMBL" id="RYR64160.1"/>
    </source>
</evidence>
<evidence type="ECO:0000313" key="7">
    <source>
        <dbReference type="Proteomes" id="UP000289738"/>
    </source>
</evidence>
<proteinExistence type="predicted"/>
<dbReference type="CDD" id="cd00051">
    <property type="entry name" value="EFh"/>
    <property type="match status" value="1"/>
</dbReference>
<dbReference type="InterPro" id="IPR018247">
    <property type="entry name" value="EF_Hand_1_Ca_BS"/>
</dbReference>
<dbReference type="InterPro" id="IPR011992">
    <property type="entry name" value="EF-hand-dom_pair"/>
</dbReference>
<keyword evidence="2" id="KW-0677">Repeat</keyword>
<protein>
    <recommendedName>
        <fullName evidence="4">EF-hand domain-containing protein</fullName>
    </recommendedName>
</protein>
<dbReference type="PROSITE" id="PS00018">
    <property type="entry name" value="EF_HAND_1"/>
    <property type="match status" value="2"/>
</dbReference>
<feature type="domain" description="EF-hand" evidence="4">
    <location>
        <begin position="6"/>
        <end position="41"/>
    </location>
</feature>
<evidence type="ECO:0000259" key="4">
    <source>
        <dbReference type="PROSITE" id="PS50222"/>
    </source>
</evidence>
<evidence type="ECO:0000256" key="3">
    <source>
        <dbReference type="ARBA" id="ARBA00022837"/>
    </source>
</evidence>
<sequence>MSTHDRDRAECERVFKRFDVNGDGKISLTELADALKVLGLTSQEEVSYQMDEIDADGDGYITLEELIQFQRANPELMKDVLQQL</sequence>
<gene>
    <name evidence="6" type="ORF">Ahy_A03g010292</name>
    <name evidence="5" type="ORF">Ahy_B03g061953</name>
</gene>
<dbReference type="AlphaFoldDB" id="A0A444ZSJ9"/>
<dbReference type="SMART" id="SM00054">
    <property type="entry name" value="EFh"/>
    <property type="match status" value="2"/>
</dbReference>
<organism evidence="5 7">
    <name type="scientific">Arachis hypogaea</name>
    <name type="common">Peanut</name>
    <dbReference type="NCBI Taxonomy" id="3818"/>
    <lineage>
        <taxon>Eukaryota</taxon>
        <taxon>Viridiplantae</taxon>
        <taxon>Streptophyta</taxon>
        <taxon>Embryophyta</taxon>
        <taxon>Tracheophyta</taxon>
        <taxon>Spermatophyta</taxon>
        <taxon>Magnoliopsida</taxon>
        <taxon>eudicotyledons</taxon>
        <taxon>Gunneridae</taxon>
        <taxon>Pentapetalae</taxon>
        <taxon>rosids</taxon>
        <taxon>fabids</taxon>
        <taxon>Fabales</taxon>
        <taxon>Fabaceae</taxon>
        <taxon>Papilionoideae</taxon>
        <taxon>50 kb inversion clade</taxon>
        <taxon>dalbergioids sensu lato</taxon>
        <taxon>Dalbergieae</taxon>
        <taxon>Pterocarpus clade</taxon>
        <taxon>Arachis</taxon>
    </lineage>
</organism>
<dbReference type="EMBL" id="SDMP01000003">
    <property type="protein sequence ID" value="RYR64160.1"/>
    <property type="molecule type" value="Genomic_DNA"/>
</dbReference>
<accession>A0A444ZSJ9</accession>
<dbReference type="InterPro" id="IPR039647">
    <property type="entry name" value="EF_hand_pair_protein_CML-like"/>
</dbReference>
<dbReference type="GO" id="GO:0005509">
    <property type="term" value="F:calcium ion binding"/>
    <property type="evidence" value="ECO:0007669"/>
    <property type="project" value="InterPro"/>
</dbReference>